<dbReference type="Gene3D" id="1.10.10.10">
    <property type="entry name" value="Winged helix-like DNA-binding domain superfamily/Winged helix DNA-binding domain"/>
    <property type="match status" value="1"/>
</dbReference>
<dbReference type="eggNOG" id="COG1595">
    <property type="taxonomic scope" value="Bacteria"/>
</dbReference>
<proteinExistence type="inferred from homology"/>
<evidence type="ECO:0000259" key="6">
    <source>
        <dbReference type="Pfam" id="PF04545"/>
    </source>
</evidence>
<dbReference type="GO" id="GO:0003677">
    <property type="term" value="F:DNA binding"/>
    <property type="evidence" value="ECO:0007669"/>
    <property type="project" value="UniProtKB-KW"/>
</dbReference>
<dbReference type="AlphaFoldDB" id="A0A076EQZ1"/>
<gene>
    <name evidence="7" type="ORF">EP51_15120</name>
</gene>
<dbReference type="RefSeq" id="WP_128639745.1">
    <property type="nucleotide sequence ID" value="NZ_CP008947.1"/>
</dbReference>
<evidence type="ECO:0000256" key="3">
    <source>
        <dbReference type="ARBA" id="ARBA00023082"/>
    </source>
</evidence>
<reference evidence="7 8" key="1">
    <citation type="submission" date="2014-07" db="EMBL/GenBank/DDBJ databases">
        <title>Genome Sequence of Rhodococcus opacus Strain R7, a Biodegrader of Mono- and Polycyclic Aromatic Hydrocarbons.</title>
        <authorList>
            <person name="Di Gennaro P."/>
            <person name="Zampolli J."/>
            <person name="Presti I."/>
            <person name="Cappelletti M."/>
            <person name="D'Ursi P."/>
            <person name="Orro A."/>
            <person name="Mezzelani A."/>
            <person name="Milanesi L."/>
        </authorList>
    </citation>
    <scope>NUCLEOTIDE SEQUENCE [LARGE SCALE GENOMIC DNA]</scope>
    <source>
        <strain evidence="7 8">R7</strain>
    </source>
</reference>
<dbReference type="InterPro" id="IPR013325">
    <property type="entry name" value="RNA_pol_sigma_r2"/>
</dbReference>
<evidence type="ECO:0000256" key="2">
    <source>
        <dbReference type="ARBA" id="ARBA00023015"/>
    </source>
</evidence>
<dbReference type="Gene3D" id="1.10.1740.10">
    <property type="match status" value="1"/>
</dbReference>
<accession>A0A076EQZ1</accession>
<keyword evidence="2" id="KW-0805">Transcription regulation</keyword>
<protein>
    <submittedName>
        <fullName evidence="7">Siderophore-interacting protein</fullName>
    </submittedName>
</protein>
<dbReference type="Pfam" id="PF04545">
    <property type="entry name" value="Sigma70_r4"/>
    <property type="match status" value="1"/>
</dbReference>
<keyword evidence="5" id="KW-0804">Transcription</keyword>
<dbReference type="EMBL" id="CP008947">
    <property type="protein sequence ID" value="AII05849.1"/>
    <property type="molecule type" value="Genomic_DNA"/>
</dbReference>
<organism evidence="7 8">
    <name type="scientific">Rhodococcus opacus</name>
    <name type="common">Nocardia opaca</name>
    <dbReference type="NCBI Taxonomy" id="37919"/>
    <lineage>
        <taxon>Bacteria</taxon>
        <taxon>Bacillati</taxon>
        <taxon>Actinomycetota</taxon>
        <taxon>Actinomycetes</taxon>
        <taxon>Mycobacteriales</taxon>
        <taxon>Nocardiaceae</taxon>
        <taxon>Rhodococcus</taxon>
    </lineage>
</organism>
<dbReference type="PANTHER" id="PTHR43133:SF58">
    <property type="entry name" value="ECF RNA POLYMERASE SIGMA FACTOR SIGD"/>
    <property type="match status" value="1"/>
</dbReference>
<evidence type="ECO:0000256" key="4">
    <source>
        <dbReference type="ARBA" id="ARBA00023125"/>
    </source>
</evidence>
<evidence type="ECO:0000313" key="7">
    <source>
        <dbReference type="EMBL" id="AII05849.1"/>
    </source>
</evidence>
<keyword evidence="3" id="KW-0731">Sigma factor</keyword>
<evidence type="ECO:0000256" key="1">
    <source>
        <dbReference type="ARBA" id="ARBA00010641"/>
    </source>
</evidence>
<dbReference type="InterPro" id="IPR036388">
    <property type="entry name" value="WH-like_DNA-bd_sf"/>
</dbReference>
<dbReference type="PANTHER" id="PTHR43133">
    <property type="entry name" value="RNA POLYMERASE ECF-TYPE SIGMA FACTO"/>
    <property type="match status" value="1"/>
</dbReference>
<evidence type="ECO:0000313" key="8">
    <source>
        <dbReference type="Proteomes" id="UP000028488"/>
    </source>
</evidence>
<dbReference type="InterPro" id="IPR013324">
    <property type="entry name" value="RNA_pol_sigma_r3/r4-like"/>
</dbReference>
<keyword evidence="4" id="KW-0238">DNA-binding</keyword>
<name>A0A076EQZ1_RHOOP</name>
<dbReference type="SUPFAM" id="SSF88659">
    <property type="entry name" value="Sigma3 and sigma4 domains of RNA polymerase sigma factors"/>
    <property type="match status" value="1"/>
</dbReference>
<dbReference type="Proteomes" id="UP000028488">
    <property type="component" value="Chromosome"/>
</dbReference>
<dbReference type="InterPro" id="IPR039425">
    <property type="entry name" value="RNA_pol_sigma-70-like"/>
</dbReference>
<sequence>MSVLDEELHPAASAAAAGDRRAVERVMTTLWPQVVRYCRTRVGNSTQVTRPADEVAQEALLAVARELPALARSDHPVREVYRIVSRTVADVHGGAAGSPDIPAEVAGLLHHLDATAREIVLLRVIDGLSVHDTAGVLGLPVGRVLVVQHEALKTLRTKVA</sequence>
<feature type="domain" description="RNA polymerase sigma-70 region 4" evidence="6">
    <location>
        <begin position="108"/>
        <end position="156"/>
    </location>
</feature>
<dbReference type="GO" id="GO:0006352">
    <property type="term" value="P:DNA-templated transcription initiation"/>
    <property type="evidence" value="ECO:0007669"/>
    <property type="project" value="InterPro"/>
</dbReference>
<dbReference type="SUPFAM" id="SSF88946">
    <property type="entry name" value="Sigma2 domain of RNA polymerase sigma factors"/>
    <property type="match status" value="1"/>
</dbReference>
<evidence type="ECO:0000256" key="5">
    <source>
        <dbReference type="ARBA" id="ARBA00023163"/>
    </source>
</evidence>
<dbReference type="GO" id="GO:0016987">
    <property type="term" value="F:sigma factor activity"/>
    <property type="evidence" value="ECO:0007669"/>
    <property type="project" value="UniProtKB-KW"/>
</dbReference>
<comment type="similarity">
    <text evidence="1">Belongs to the sigma-70 factor family. ECF subfamily.</text>
</comment>
<dbReference type="InterPro" id="IPR007630">
    <property type="entry name" value="RNA_pol_sigma70_r4"/>
</dbReference>